<reference evidence="2" key="1">
    <citation type="submission" date="2016-10" db="EMBL/GenBank/DDBJ databases">
        <authorList>
            <person name="Varghese N."/>
            <person name="Submissions S."/>
        </authorList>
    </citation>
    <scope>NUCLEOTIDE SEQUENCE [LARGE SCALE GENOMIC DNA]</scope>
    <source>
        <strain evidence="2">LMG 26031</strain>
    </source>
</reference>
<evidence type="ECO:0000313" key="1">
    <source>
        <dbReference type="EMBL" id="SEI80644.1"/>
    </source>
</evidence>
<accession>A0A1H6TR21</accession>
<keyword evidence="2" id="KW-1185">Reference proteome</keyword>
<gene>
    <name evidence="1" type="ORF">SAMN05192539_1004170</name>
</gene>
<dbReference type="EMBL" id="FNYE01000004">
    <property type="protein sequence ID" value="SEI80644.1"/>
    <property type="molecule type" value="Genomic_DNA"/>
</dbReference>
<organism evidence="1 2">
    <name type="scientific">Paraburkholderia diazotrophica</name>
    <dbReference type="NCBI Taxonomy" id="667676"/>
    <lineage>
        <taxon>Bacteria</taxon>
        <taxon>Pseudomonadati</taxon>
        <taxon>Pseudomonadota</taxon>
        <taxon>Betaproteobacteria</taxon>
        <taxon>Burkholderiales</taxon>
        <taxon>Burkholderiaceae</taxon>
        <taxon>Paraburkholderia</taxon>
    </lineage>
</organism>
<evidence type="ECO:0000313" key="2">
    <source>
        <dbReference type="Proteomes" id="UP000198866"/>
    </source>
</evidence>
<dbReference type="Proteomes" id="UP000198866">
    <property type="component" value="Unassembled WGS sequence"/>
</dbReference>
<proteinExistence type="predicted"/>
<sequence length="272" mass="29084">MGNAAHEEVIASINSQISETNALINAALVAGTPTDKLRKKLATLHGDLKTAQEFEAAGIADEQAKDEAFVLGAGTEIAASTIAAVNAELEALGVVCRIEQGGDRFAEVAHRIAVALRIHEKVREKIGEAAAAVERLETRINECAARRATITAARLDGKSSDREVNEFVALAADIDALNGLLYDARAKLDGIDDSAEKAAVERLRADMQQLVSATLIEAVTVHVAQAEIALLDGIRKLHRTGLKHAPHRGSTPRSHYLMNADLDFFCRTGALR</sequence>
<protein>
    <submittedName>
        <fullName evidence="1">Uncharacterized protein</fullName>
    </submittedName>
</protein>
<dbReference type="OrthoDB" id="9946927at2"/>
<name>A0A1H6TR21_9BURK</name>
<dbReference type="STRING" id="667676.SAMN05192539_1004170"/>
<dbReference type="RefSeq" id="WP_090864512.1">
    <property type="nucleotide sequence ID" value="NZ_FNYE01000004.1"/>
</dbReference>
<dbReference type="AlphaFoldDB" id="A0A1H6TR21"/>